<evidence type="ECO:0000256" key="3">
    <source>
        <dbReference type="ARBA" id="ARBA00022801"/>
    </source>
</evidence>
<dbReference type="PANTHER" id="PTHR43806:SF11">
    <property type="entry name" value="CEREVISIN-RELATED"/>
    <property type="match status" value="1"/>
</dbReference>
<dbReference type="InterPro" id="IPR015500">
    <property type="entry name" value="Peptidase_S8_subtilisin-rel"/>
</dbReference>
<dbReference type="SUPFAM" id="SSF52743">
    <property type="entry name" value="Subtilisin-like"/>
    <property type="match status" value="1"/>
</dbReference>
<evidence type="ECO:0000256" key="6">
    <source>
        <dbReference type="RuleBase" id="RU003355"/>
    </source>
</evidence>
<dbReference type="EMBL" id="ML121528">
    <property type="protein sequence ID" value="RPB29282.1"/>
    <property type="molecule type" value="Genomic_DNA"/>
</dbReference>
<organism evidence="8 9">
    <name type="scientific">Terfezia boudieri ATCC MYA-4762</name>
    <dbReference type="NCBI Taxonomy" id="1051890"/>
    <lineage>
        <taxon>Eukaryota</taxon>
        <taxon>Fungi</taxon>
        <taxon>Dikarya</taxon>
        <taxon>Ascomycota</taxon>
        <taxon>Pezizomycotina</taxon>
        <taxon>Pezizomycetes</taxon>
        <taxon>Pezizales</taxon>
        <taxon>Pezizaceae</taxon>
        <taxon>Terfezia</taxon>
    </lineage>
</organism>
<dbReference type="OrthoDB" id="206201at2759"/>
<dbReference type="FunFam" id="3.40.50.200:FF:000007">
    <property type="entry name" value="Subtilisin-like serine protease"/>
    <property type="match status" value="1"/>
</dbReference>
<dbReference type="Proteomes" id="UP000267821">
    <property type="component" value="Unassembled WGS sequence"/>
</dbReference>
<feature type="non-terminal residue" evidence="8">
    <location>
        <position position="1"/>
    </location>
</feature>
<reference evidence="8 9" key="1">
    <citation type="journal article" date="2018" name="Nat. Ecol. Evol.">
        <title>Pezizomycetes genomes reveal the molecular basis of ectomycorrhizal truffle lifestyle.</title>
        <authorList>
            <person name="Murat C."/>
            <person name="Payen T."/>
            <person name="Noel B."/>
            <person name="Kuo A."/>
            <person name="Morin E."/>
            <person name="Chen J."/>
            <person name="Kohler A."/>
            <person name="Krizsan K."/>
            <person name="Balestrini R."/>
            <person name="Da Silva C."/>
            <person name="Montanini B."/>
            <person name="Hainaut M."/>
            <person name="Levati E."/>
            <person name="Barry K.W."/>
            <person name="Belfiori B."/>
            <person name="Cichocki N."/>
            <person name="Clum A."/>
            <person name="Dockter R.B."/>
            <person name="Fauchery L."/>
            <person name="Guy J."/>
            <person name="Iotti M."/>
            <person name="Le Tacon F."/>
            <person name="Lindquist E.A."/>
            <person name="Lipzen A."/>
            <person name="Malagnac F."/>
            <person name="Mello A."/>
            <person name="Molinier V."/>
            <person name="Miyauchi S."/>
            <person name="Poulain J."/>
            <person name="Riccioni C."/>
            <person name="Rubini A."/>
            <person name="Sitrit Y."/>
            <person name="Splivallo R."/>
            <person name="Traeger S."/>
            <person name="Wang M."/>
            <person name="Zifcakova L."/>
            <person name="Wipf D."/>
            <person name="Zambonelli A."/>
            <person name="Paolocci F."/>
            <person name="Nowrousian M."/>
            <person name="Ottonello S."/>
            <person name="Baldrian P."/>
            <person name="Spatafora J.W."/>
            <person name="Henrissat B."/>
            <person name="Nagy L.G."/>
            <person name="Aury J.M."/>
            <person name="Wincker P."/>
            <person name="Grigoriev I.V."/>
            <person name="Bonfante P."/>
            <person name="Martin F.M."/>
        </authorList>
    </citation>
    <scope>NUCLEOTIDE SEQUENCE [LARGE SCALE GENOMIC DNA]</scope>
    <source>
        <strain evidence="8 9">ATCC MYA-4762</strain>
    </source>
</reference>
<keyword evidence="3 5" id="KW-0378">Hydrolase</keyword>
<dbReference type="PROSITE" id="PS00138">
    <property type="entry name" value="SUBTILASE_SER"/>
    <property type="match status" value="1"/>
</dbReference>
<dbReference type="InterPro" id="IPR023827">
    <property type="entry name" value="Peptidase_S8_Asp-AS"/>
</dbReference>
<dbReference type="GO" id="GO:0004252">
    <property type="term" value="F:serine-type endopeptidase activity"/>
    <property type="evidence" value="ECO:0007669"/>
    <property type="project" value="UniProtKB-UniRule"/>
</dbReference>
<dbReference type="STRING" id="1051890.A0A3N4M9Q1"/>
<dbReference type="PRINTS" id="PR00723">
    <property type="entry name" value="SUBTILISIN"/>
</dbReference>
<evidence type="ECO:0000313" key="9">
    <source>
        <dbReference type="Proteomes" id="UP000267821"/>
    </source>
</evidence>
<dbReference type="PROSITE" id="PS00136">
    <property type="entry name" value="SUBTILASE_ASP"/>
    <property type="match status" value="1"/>
</dbReference>
<keyword evidence="9" id="KW-1185">Reference proteome</keyword>
<dbReference type="PANTHER" id="PTHR43806">
    <property type="entry name" value="PEPTIDASE S8"/>
    <property type="match status" value="1"/>
</dbReference>
<feature type="active site" description="Charge relay system" evidence="5">
    <location>
        <position position="38"/>
    </location>
</feature>
<dbReference type="GO" id="GO:0006508">
    <property type="term" value="P:proteolysis"/>
    <property type="evidence" value="ECO:0007669"/>
    <property type="project" value="UniProtKB-KW"/>
</dbReference>
<evidence type="ECO:0000256" key="4">
    <source>
        <dbReference type="ARBA" id="ARBA00022825"/>
    </source>
</evidence>
<dbReference type="InterPro" id="IPR034193">
    <property type="entry name" value="PCSK9_ProteinaseK-like"/>
</dbReference>
<evidence type="ECO:0000259" key="7">
    <source>
        <dbReference type="Pfam" id="PF00082"/>
    </source>
</evidence>
<dbReference type="Gene3D" id="3.40.50.200">
    <property type="entry name" value="Peptidase S8/S53 domain"/>
    <property type="match status" value="1"/>
</dbReference>
<evidence type="ECO:0000256" key="1">
    <source>
        <dbReference type="ARBA" id="ARBA00011073"/>
    </source>
</evidence>
<dbReference type="PROSITE" id="PS51892">
    <property type="entry name" value="SUBTILASE"/>
    <property type="match status" value="1"/>
</dbReference>
<dbReference type="InterPro" id="IPR050131">
    <property type="entry name" value="Peptidase_S8_subtilisin-like"/>
</dbReference>
<gene>
    <name evidence="8" type="ORF">L211DRAFT_776490</name>
</gene>
<keyword evidence="2 5" id="KW-0645">Protease</keyword>
<accession>A0A3N4M9Q1</accession>
<comment type="similarity">
    <text evidence="1 5 6">Belongs to the peptidase S8 family.</text>
</comment>
<sequence length="286" mass="30542">WNLHRISHHEQAPPHPGPYNYHFRPAPVNCTTHAYIIDTGIYIGHSEFEGRASHGYNTIGGGNEDGTGHGTHVAGILIGKTFGVWNQGHAVSVKALDSEGFGTYASVIRAIVWSVNDCNRRGKGRKCVFNLSLVGLKSHSLNDAVEAAYAAGISVVVAAGNFGELAVDYSPASAHNALTIGAMNIDDQKPRWSNYGIVLDHFAPGVDIRSAWIAGPNSTAIISGTSMAAPHVAGLVNYLQCLEGLTIPRMIRERLEVLATKKEVSGGGNTSPHRIVYNGGHDALEY</sequence>
<dbReference type="AlphaFoldDB" id="A0A3N4M9Q1"/>
<dbReference type="InParanoid" id="A0A3N4M9Q1"/>
<feature type="domain" description="Peptidase S8/S53" evidence="7">
    <location>
        <begin position="36"/>
        <end position="262"/>
    </location>
</feature>
<dbReference type="Pfam" id="PF00082">
    <property type="entry name" value="Peptidase_S8"/>
    <property type="match status" value="1"/>
</dbReference>
<proteinExistence type="inferred from homology"/>
<dbReference type="InterPro" id="IPR000209">
    <property type="entry name" value="Peptidase_S8/S53_dom"/>
</dbReference>
<dbReference type="InterPro" id="IPR036852">
    <property type="entry name" value="Peptidase_S8/S53_dom_sf"/>
</dbReference>
<evidence type="ECO:0000313" key="8">
    <source>
        <dbReference type="EMBL" id="RPB29282.1"/>
    </source>
</evidence>
<dbReference type="CDD" id="cd04077">
    <property type="entry name" value="Peptidases_S8_PCSK9_ProteinaseK_like"/>
    <property type="match status" value="1"/>
</dbReference>
<keyword evidence="4 5" id="KW-0720">Serine protease</keyword>
<protein>
    <submittedName>
        <fullName evidence="8">Subtilisin-like protein</fullName>
    </submittedName>
</protein>
<name>A0A3N4M9Q1_9PEZI</name>
<evidence type="ECO:0000256" key="5">
    <source>
        <dbReference type="PROSITE-ProRule" id="PRU01240"/>
    </source>
</evidence>
<feature type="active site" description="Charge relay system" evidence="5">
    <location>
        <position position="69"/>
    </location>
</feature>
<dbReference type="InterPro" id="IPR023828">
    <property type="entry name" value="Peptidase_S8_Ser-AS"/>
</dbReference>
<evidence type="ECO:0000256" key="2">
    <source>
        <dbReference type="ARBA" id="ARBA00022670"/>
    </source>
</evidence>
<feature type="active site" description="Charge relay system" evidence="5">
    <location>
        <position position="226"/>
    </location>
</feature>